<evidence type="ECO:0000259" key="9">
    <source>
        <dbReference type="Pfam" id="PF02897"/>
    </source>
</evidence>
<dbReference type="SUPFAM" id="SSF53474">
    <property type="entry name" value="alpha/beta-Hydrolases"/>
    <property type="match status" value="1"/>
</dbReference>
<proteinExistence type="inferred from homology"/>
<dbReference type="InterPro" id="IPR051167">
    <property type="entry name" value="Prolyl_oligopep/macrocyclase"/>
</dbReference>
<dbReference type="Pfam" id="PF00326">
    <property type="entry name" value="Peptidase_S9"/>
    <property type="match status" value="1"/>
</dbReference>
<dbReference type="GO" id="GO:0004252">
    <property type="term" value="F:serine-type endopeptidase activity"/>
    <property type="evidence" value="ECO:0007669"/>
    <property type="project" value="UniProtKB-UniRule"/>
</dbReference>
<dbReference type="GO" id="GO:0070012">
    <property type="term" value="F:oligopeptidase activity"/>
    <property type="evidence" value="ECO:0007669"/>
    <property type="project" value="TreeGrafter"/>
</dbReference>
<dbReference type="InterPro" id="IPR029058">
    <property type="entry name" value="AB_hydrolase_fold"/>
</dbReference>
<name>A0AA88SUM7_TACVA</name>
<comment type="caution">
    <text evidence="10">The sequence shown here is derived from an EMBL/GenBank/DDBJ whole genome shotgun (WGS) entry which is preliminary data.</text>
</comment>
<dbReference type="PRINTS" id="PR00862">
    <property type="entry name" value="PROLIGOPTASE"/>
</dbReference>
<keyword evidence="11" id="KW-1185">Reference proteome</keyword>
<feature type="domain" description="Peptidase S9 prolyl oligopeptidase catalytic" evidence="8">
    <location>
        <begin position="271"/>
        <end position="479"/>
    </location>
</feature>
<evidence type="ECO:0000259" key="8">
    <source>
        <dbReference type="Pfam" id="PF00326"/>
    </source>
</evidence>
<dbReference type="AlphaFoldDB" id="A0AA88SUM7"/>
<dbReference type="InterPro" id="IPR002471">
    <property type="entry name" value="Pept_S9_AS"/>
</dbReference>
<dbReference type="InterPro" id="IPR002470">
    <property type="entry name" value="Peptidase_S9A"/>
</dbReference>
<feature type="domain" description="Peptidase S9A N-terminal" evidence="9">
    <location>
        <begin position="1"/>
        <end position="240"/>
    </location>
</feature>
<dbReference type="EMBL" id="JAVHJS010000010">
    <property type="protein sequence ID" value="KAK2846199.1"/>
    <property type="molecule type" value="Genomic_DNA"/>
</dbReference>
<gene>
    <name evidence="10" type="ORF">Q7C36_011053</name>
</gene>
<organism evidence="10 11">
    <name type="scientific">Tachysurus vachellii</name>
    <name type="common">Darkbarbel catfish</name>
    <name type="synonym">Pelteobagrus vachellii</name>
    <dbReference type="NCBI Taxonomy" id="175792"/>
    <lineage>
        <taxon>Eukaryota</taxon>
        <taxon>Metazoa</taxon>
        <taxon>Chordata</taxon>
        <taxon>Craniata</taxon>
        <taxon>Vertebrata</taxon>
        <taxon>Euteleostomi</taxon>
        <taxon>Actinopterygii</taxon>
        <taxon>Neopterygii</taxon>
        <taxon>Teleostei</taxon>
        <taxon>Ostariophysi</taxon>
        <taxon>Siluriformes</taxon>
        <taxon>Bagridae</taxon>
        <taxon>Tachysurus</taxon>
    </lineage>
</organism>
<dbReference type="PANTHER" id="PTHR42881">
    <property type="entry name" value="PROLYL ENDOPEPTIDASE"/>
    <property type="match status" value="1"/>
</dbReference>
<dbReference type="Gene3D" id="3.40.50.1820">
    <property type="entry name" value="alpha/beta hydrolase"/>
    <property type="match status" value="1"/>
</dbReference>
<reference evidence="10" key="1">
    <citation type="submission" date="2023-08" db="EMBL/GenBank/DDBJ databases">
        <title>Pelteobagrus vachellii genome.</title>
        <authorList>
            <person name="Liu H."/>
        </authorList>
    </citation>
    <scope>NUCLEOTIDE SEQUENCE</scope>
    <source>
        <strain evidence="10">PRFRI_2022a</strain>
        <tissue evidence="10">Muscle</tissue>
    </source>
</reference>
<comment type="similarity">
    <text evidence="2 7">Belongs to the peptidase S9A family.</text>
</comment>
<protein>
    <recommendedName>
        <fullName evidence="3 7">Prolyl endopeptidase</fullName>
        <ecNumber evidence="7">3.4.21.-</ecNumber>
    </recommendedName>
</protein>
<evidence type="ECO:0000256" key="4">
    <source>
        <dbReference type="ARBA" id="ARBA00022670"/>
    </source>
</evidence>
<keyword evidence="5 7" id="KW-0378">Hydrolase</keyword>
<evidence type="ECO:0000313" key="10">
    <source>
        <dbReference type="EMBL" id="KAK2846199.1"/>
    </source>
</evidence>
<dbReference type="InterPro" id="IPR001375">
    <property type="entry name" value="Peptidase_S9_cat"/>
</dbReference>
<evidence type="ECO:0000256" key="1">
    <source>
        <dbReference type="ARBA" id="ARBA00001070"/>
    </source>
</evidence>
<evidence type="ECO:0000256" key="3">
    <source>
        <dbReference type="ARBA" id="ARBA00016310"/>
    </source>
</evidence>
<dbReference type="SUPFAM" id="SSF50993">
    <property type="entry name" value="Peptidase/esterase 'gauge' domain"/>
    <property type="match status" value="1"/>
</dbReference>
<dbReference type="PANTHER" id="PTHR42881:SF3">
    <property type="entry name" value="PROLYL ENDOPEPTIDASE"/>
    <property type="match status" value="1"/>
</dbReference>
<evidence type="ECO:0000313" key="11">
    <source>
        <dbReference type="Proteomes" id="UP001187315"/>
    </source>
</evidence>
<comment type="catalytic activity">
    <reaction evidence="1">
        <text>Hydrolysis of Pro-|-Xaa &gt;&gt; Ala-|-Xaa in oligopeptides.</text>
        <dbReference type="EC" id="3.4.21.26"/>
    </reaction>
</comment>
<keyword evidence="4 7" id="KW-0645">Protease</keyword>
<dbReference type="InterPro" id="IPR023302">
    <property type="entry name" value="Pept_S9A_N"/>
</dbReference>
<evidence type="ECO:0000256" key="2">
    <source>
        <dbReference type="ARBA" id="ARBA00005228"/>
    </source>
</evidence>
<dbReference type="GO" id="GO:0006508">
    <property type="term" value="P:proteolysis"/>
    <property type="evidence" value="ECO:0007669"/>
    <property type="project" value="UniProtKB-KW"/>
</dbReference>
<dbReference type="Gene3D" id="2.130.10.120">
    <property type="entry name" value="Prolyl oligopeptidase, N-terminal domain"/>
    <property type="match status" value="2"/>
</dbReference>
<sequence>MAWTHDGKRPLYNLYPEQEGKSDGTETSTNLNQKLYYHVLGTPQSQDVLCAEFPDQPKWMCGAEVSDDGHYVLLSIREGCDPVNRLWYCELSTISDGITGLLPWVKLIDNFDAEYEYVTNEGLGPAPSHWKELIPQHDKDVPRFHCNILKVLDVFISVFATCTYSNFLCVCYLHDVKNVLKMYQLASGKELKTFPLDVGSIVGFTGRKKDSEIFYYFTSFLSPAIIYHCDLTNTPLQPHVFRQVQVKGFDATEYQTTQVFYPRFNISITPSYSVSRLIFVRHLGGVLAVANIRGGGEYGETWHKGGMLENKQNCFTDFQCAAEYLISAGYTSAKKLTINGGSNGGLLVGACVNQRPDLFGCAVAQVGVMDMLKFHKFTIGHAWTTDFGCAEIKEQFNWLIKYSPLHNIRIPEGDNVQYPAVLLLTGDHDDRVVPLHSLKYIATLQHTVGPCLATGRGKPTTKVIQEVADTYAFIARCLDLHWIN</sequence>
<evidence type="ECO:0000256" key="5">
    <source>
        <dbReference type="ARBA" id="ARBA00022801"/>
    </source>
</evidence>
<evidence type="ECO:0000256" key="6">
    <source>
        <dbReference type="ARBA" id="ARBA00022825"/>
    </source>
</evidence>
<accession>A0AA88SUM7</accession>
<dbReference type="Pfam" id="PF02897">
    <property type="entry name" value="Peptidase_S9_N"/>
    <property type="match status" value="1"/>
</dbReference>
<keyword evidence="6 7" id="KW-0720">Serine protease</keyword>
<dbReference type="EC" id="3.4.21.-" evidence="7"/>
<dbReference type="Proteomes" id="UP001187315">
    <property type="component" value="Unassembled WGS sequence"/>
</dbReference>
<evidence type="ECO:0000256" key="7">
    <source>
        <dbReference type="RuleBase" id="RU368024"/>
    </source>
</evidence>
<dbReference type="FunFam" id="3.40.50.1820:FF:000005">
    <property type="entry name" value="Prolyl endopeptidase"/>
    <property type="match status" value="1"/>
</dbReference>
<dbReference type="PROSITE" id="PS00708">
    <property type="entry name" value="PRO_ENDOPEP_SER"/>
    <property type="match status" value="1"/>
</dbReference>
<dbReference type="GO" id="GO:0005829">
    <property type="term" value="C:cytosol"/>
    <property type="evidence" value="ECO:0007669"/>
    <property type="project" value="TreeGrafter"/>
</dbReference>